<evidence type="ECO:0000259" key="5">
    <source>
        <dbReference type="Pfam" id="PF01168"/>
    </source>
</evidence>
<dbReference type="SUPFAM" id="SSF51419">
    <property type="entry name" value="PLP-binding barrel"/>
    <property type="match status" value="1"/>
</dbReference>
<dbReference type="AlphaFoldDB" id="A0A937HZN6"/>
<comment type="cofactor">
    <cofactor evidence="3">
        <name>pyridoxal 5'-phosphate</name>
        <dbReference type="ChEBI" id="CHEBI:597326"/>
    </cofactor>
</comment>
<gene>
    <name evidence="6" type="ORF">ISQ63_00690</name>
</gene>
<name>A0A937HZN6_9GAMM</name>
<evidence type="ECO:0000256" key="1">
    <source>
        <dbReference type="ARBA" id="ARBA00022898"/>
    </source>
</evidence>
<evidence type="ECO:0000313" key="6">
    <source>
        <dbReference type="EMBL" id="MBL6811380.1"/>
    </source>
</evidence>
<evidence type="ECO:0000256" key="3">
    <source>
        <dbReference type="PIRSR" id="PIRSR004848-1"/>
    </source>
</evidence>
<accession>A0A937HZN6</accession>
<dbReference type="Pfam" id="PF01168">
    <property type="entry name" value="Ala_racemase_N"/>
    <property type="match status" value="1"/>
</dbReference>
<dbReference type="PANTHER" id="PTHR10146">
    <property type="entry name" value="PROLINE SYNTHETASE CO-TRANSCRIBED BACTERIAL HOMOLOG PROTEIN"/>
    <property type="match status" value="1"/>
</dbReference>
<comment type="similarity">
    <text evidence="2 4">Belongs to the pyridoxal phosphate-binding protein YggS/PROSC family.</text>
</comment>
<evidence type="ECO:0000313" key="7">
    <source>
        <dbReference type="Proteomes" id="UP000744438"/>
    </source>
</evidence>
<dbReference type="InterPro" id="IPR029066">
    <property type="entry name" value="PLP-binding_barrel"/>
</dbReference>
<reference evidence="6" key="1">
    <citation type="submission" date="2020-10" db="EMBL/GenBank/DDBJ databases">
        <title>Microbiome of the Black Sea water column analyzed by genome centric metagenomics.</title>
        <authorList>
            <person name="Cabello-Yeves P.J."/>
            <person name="Callieri C."/>
            <person name="Picazo A."/>
            <person name="Mehrshad M."/>
            <person name="Haro-Moreno J.M."/>
            <person name="Roda-Garcia J."/>
            <person name="Dzembekova N."/>
            <person name="Slabakova V."/>
            <person name="Slabakova N."/>
            <person name="Moncheva S."/>
            <person name="Rodriguez-Valera F."/>
        </authorList>
    </citation>
    <scope>NUCLEOTIDE SEQUENCE</scope>
    <source>
        <strain evidence="6">BS307-5m-G49</strain>
    </source>
</reference>
<proteinExistence type="inferred from homology"/>
<dbReference type="PANTHER" id="PTHR10146:SF14">
    <property type="entry name" value="PYRIDOXAL PHOSPHATE HOMEOSTASIS PROTEIN"/>
    <property type="match status" value="1"/>
</dbReference>
<comment type="caution">
    <text evidence="6">The sequence shown here is derived from an EMBL/GenBank/DDBJ whole genome shotgun (WGS) entry which is preliminary data.</text>
</comment>
<evidence type="ECO:0000256" key="4">
    <source>
        <dbReference type="RuleBase" id="RU004514"/>
    </source>
</evidence>
<feature type="domain" description="Alanine racemase N-terminal" evidence="5">
    <location>
        <begin position="8"/>
        <end position="220"/>
    </location>
</feature>
<dbReference type="NCBIfam" id="TIGR00044">
    <property type="entry name" value="YggS family pyridoxal phosphate-dependent enzyme"/>
    <property type="match status" value="1"/>
</dbReference>
<dbReference type="Proteomes" id="UP000744438">
    <property type="component" value="Unassembled WGS sequence"/>
</dbReference>
<sequence>MESIEDKIKIVQSKIDAAKTDRNVKLVAVSKKKSWQDILEAYKNGISDFGENYLQESLEKISKLKDLKINWHFIGNIQSNKCEEIAKNFDWIHTIDRLKIARLIDKYCPEDKCIKCLIQINIDNEESKSGIKFEEVENFLNEIRGLNKIKLCGLMIIPNPNLELSDLQQAFKKIKMLSDRLIENYENLTEISMGMSRDFELAIKEGSTIVRLGETIFGARN</sequence>
<keyword evidence="1 2" id="KW-0663">Pyridoxal phosphate</keyword>
<feature type="modified residue" description="N6-(pyridoxal phosphate)lysine" evidence="2 3">
    <location>
        <position position="31"/>
    </location>
</feature>
<organism evidence="6 7">
    <name type="scientific">SAR86 cluster bacterium</name>
    <dbReference type="NCBI Taxonomy" id="2030880"/>
    <lineage>
        <taxon>Bacteria</taxon>
        <taxon>Pseudomonadati</taxon>
        <taxon>Pseudomonadota</taxon>
        <taxon>Gammaproteobacteria</taxon>
        <taxon>SAR86 cluster</taxon>
    </lineage>
</organism>
<dbReference type="FunFam" id="3.20.20.10:FF:000018">
    <property type="entry name" value="Pyridoxal phosphate homeostasis protein"/>
    <property type="match status" value="1"/>
</dbReference>
<dbReference type="Gene3D" id="3.20.20.10">
    <property type="entry name" value="Alanine racemase"/>
    <property type="match status" value="1"/>
</dbReference>
<dbReference type="GO" id="GO:0030170">
    <property type="term" value="F:pyridoxal phosphate binding"/>
    <property type="evidence" value="ECO:0007669"/>
    <property type="project" value="UniProtKB-UniRule"/>
</dbReference>
<dbReference type="HAMAP" id="MF_02087">
    <property type="entry name" value="PLP_homeostasis"/>
    <property type="match status" value="1"/>
</dbReference>
<dbReference type="EMBL" id="JADHQC010000002">
    <property type="protein sequence ID" value="MBL6811380.1"/>
    <property type="molecule type" value="Genomic_DNA"/>
</dbReference>
<dbReference type="PIRSF" id="PIRSF004848">
    <property type="entry name" value="YBL036c_PLPDEIII"/>
    <property type="match status" value="1"/>
</dbReference>
<dbReference type="PROSITE" id="PS01211">
    <property type="entry name" value="UPF0001"/>
    <property type="match status" value="1"/>
</dbReference>
<evidence type="ECO:0000256" key="2">
    <source>
        <dbReference type="HAMAP-Rule" id="MF_02087"/>
    </source>
</evidence>
<dbReference type="InterPro" id="IPR011078">
    <property type="entry name" value="PyrdxlP_homeostasis"/>
</dbReference>
<protein>
    <recommendedName>
        <fullName evidence="2">Pyridoxal phosphate homeostasis protein</fullName>
        <shortName evidence="2">PLP homeostasis protein</shortName>
    </recommendedName>
</protein>
<comment type="function">
    <text evidence="2">Pyridoxal 5'-phosphate (PLP)-binding protein, which is involved in PLP homeostasis.</text>
</comment>
<dbReference type="InterPro" id="IPR001608">
    <property type="entry name" value="Ala_racemase_N"/>
</dbReference>